<sequence>MANSTEKQLMLKQMQLGSLFETISAINANQSEEDLYTIYKLTLTSNPSITNLVLFVFNEDKDELVREVNHGNHDHDLTERFPKAFEEYKKLSKIKNHPSGFEQFESIMPIKHKNEILAYALVGFAEEKHLSDLRDTGFAEALSNIILVAIENKKLARKEEKQKETKKQLEIASHVQEMLFPKKLPYGDNVPVSVHASYMPHHSIGGDYYDFIQMSDDKFLMSIADVSGKGVPAAILMSNFQGTIRALARRGMDLESIVHEANTQILESAQGENFITAFFLEYSKKNQTIKFINAGHNPPFLVVNGEFSRLETGTTILGSFTKLPFLEVGEINNLRKFFVFGFTDGFTETYNDEDEELGDDKLEEFLLANLNCNQKEMHKNLIALLNTFKGHQAYADDITLLSCKVDLDK</sequence>
<dbReference type="Pfam" id="PF07228">
    <property type="entry name" value="SpoIIE"/>
    <property type="match status" value="1"/>
</dbReference>
<dbReference type="InterPro" id="IPR052016">
    <property type="entry name" value="Bact_Sigma-Reg"/>
</dbReference>
<dbReference type="SUPFAM" id="SSF55781">
    <property type="entry name" value="GAF domain-like"/>
    <property type="match status" value="1"/>
</dbReference>
<evidence type="ECO:0000313" key="3">
    <source>
        <dbReference type="EMBL" id="AZQ61463.1"/>
    </source>
</evidence>
<dbReference type="GO" id="GO:0016791">
    <property type="term" value="F:phosphatase activity"/>
    <property type="evidence" value="ECO:0007669"/>
    <property type="project" value="TreeGrafter"/>
</dbReference>
<dbReference type="Gene3D" id="3.60.40.10">
    <property type="entry name" value="PPM-type phosphatase domain"/>
    <property type="match status" value="1"/>
</dbReference>
<dbReference type="RefSeq" id="WP_126611970.1">
    <property type="nucleotide sequence ID" value="NZ_CP034562.1"/>
</dbReference>
<dbReference type="SMART" id="SM00331">
    <property type="entry name" value="PP2C_SIG"/>
    <property type="match status" value="1"/>
</dbReference>
<keyword evidence="1" id="KW-0378">Hydrolase</keyword>
<name>A0A3Q9FJE6_9BACT</name>
<dbReference type="PANTHER" id="PTHR43156:SF2">
    <property type="entry name" value="STAGE II SPORULATION PROTEIN E"/>
    <property type="match status" value="1"/>
</dbReference>
<dbReference type="EMBL" id="CP034562">
    <property type="protein sequence ID" value="AZQ61463.1"/>
    <property type="molecule type" value="Genomic_DNA"/>
</dbReference>
<evidence type="ECO:0000313" key="4">
    <source>
        <dbReference type="Proteomes" id="UP000267268"/>
    </source>
</evidence>
<feature type="domain" description="PPM-type phosphatase" evidence="2">
    <location>
        <begin position="189"/>
        <end position="405"/>
    </location>
</feature>
<dbReference type="OrthoDB" id="9763484at2"/>
<organism evidence="3 4">
    <name type="scientific">Flammeovirga pectinis</name>
    <dbReference type="NCBI Taxonomy" id="2494373"/>
    <lineage>
        <taxon>Bacteria</taxon>
        <taxon>Pseudomonadati</taxon>
        <taxon>Bacteroidota</taxon>
        <taxon>Cytophagia</taxon>
        <taxon>Cytophagales</taxon>
        <taxon>Flammeovirgaceae</taxon>
        <taxon>Flammeovirga</taxon>
    </lineage>
</organism>
<keyword evidence="4" id="KW-1185">Reference proteome</keyword>
<dbReference type="InterPro" id="IPR001932">
    <property type="entry name" value="PPM-type_phosphatase-like_dom"/>
</dbReference>
<dbReference type="AlphaFoldDB" id="A0A3Q9FJE6"/>
<dbReference type="Proteomes" id="UP000267268">
    <property type="component" value="Chromosome 1"/>
</dbReference>
<accession>A0A3Q9FJE6</accession>
<proteinExistence type="predicted"/>
<gene>
    <name evidence="3" type="ORF">EI427_04245</name>
</gene>
<dbReference type="InterPro" id="IPR036457">
    <property type="entry name" value="PPM-type-like_dom_sf"/>
</dbReference>
<evidence type="ECO:0000259" key="2">
    <source>
        <dbReference type="SMART" id="SM00331"/>
    </source>
</evidence>
<evidence type="ECO:0000256" key="1">
    <source>
        <dbReference type="ARBA" id="ARBA00022801"/>
    </source>
</evidence>
<reference evidence="3 4" key="1">
    <citation type="submission" date="2018-12" db="EMBL/GenBank/DDBJ databases">
        <title>Flammeovirga pectinis sp. nov., isolated from the gut of the Korean scallop, Patinopecten yessoensis.</title>
        <authorList>
            <person name="Bae J.-W."/>
            <person name="Jeong Y.-S."/>
            <person name="Kang W."/>
        </authorList>
    </citation>
    <scope>NUCLEOTIDE SEQUENCE [LARGE SCALE GENOMIC DNA]</scope>
    <source>
        <strain evidence="3 4">L12M1</strain>
    </source>
</reference>
<protein>
    <recommendedName>
        <fullName evidence="2">PPM-type phosphatase domain-containing protein</fullName>
    </recommendedName>
</protein>
<dbReference type="PANTHER" id="PTHR43156">
    <property type="entry name" value="STAGE II SPORULATION PROTEIN E-RELATED"/>
    <property type="match status" value="1"/>
</dbReference>
<dbReference type="KEGG" id="fll:EI427_04245"/>